<evidence type="ECO:0000313" key="2">
    <source>
        <dbReference type="Proteomes" id="UP000654075"/>
    </source>
</evidence>
<accession>A0A813HVG1</accession>
<keyword evidence="2" id="KW-1185">Reference proteome</keyword>
<feature type="non-terminal residue" evidence="1">
    <location>
        <position position="1"/>
    </location>
</feature>
<comment type="caution">
    <text evidence="1">The sequence shown here is derived from an EMBL/GenBank/DDBJ whole genome shotgun (WGS) entry which is preliminary data.</text>
</comment>
<reference evidence="1" key="1">
    <citation type="submission" date="2021-02" db="EMBL/GenBank/DDBJ databases">
        <authorList>
            <person name="Dougan E. K."/>
            <person name="Rhodes N."/>
            <person name="Thang M."/>
            <person name="Chan C."/>
        </authorList>
    </citation>
    <scope>NUCLEOTIDE SEQUENCE</scope>
</reference>
<dbReference type="EMBL" id="CAJNNV010033229">
    <property type="protein sequence ID" value="CAE8642937.1"/>
    <property type="molecule type" value="Genomic_DNA"/>
</dbReference>
<protein>
    <submittedName>
        <fullName evidence="1">Uncharacterized protein</fullName>
    </submittedName>
</protein>
<dbReference type="Proteomes" id="UP000654075">
    <property type="component" value="Unassembled WGS sequence"/>
</dbReference>
<proteinExistence type="predicted"/>
<evidence type="ECO:0000313" key="1">
    <source>
        <dbReference type="EMBL" id="CAE8642937.1"/>
    </source>
</evidence>
<dbReference type="AlphaFoldDB" id="A0A813HVG1"/>
<sequence>MPFVAAAAAPPSLLAVSARVVSRPNLRGCLRHDVRAAAGAAAATVAAAVHQRSGRSSLSCLAWKERSALAGLLGCSLRRSAAVSRRAGTTAGFSLEANLQLKLSAGEDDPQIVLDDGGDLVFAWKPAKMSMIRPRGGGPSEMERWAISAGLVAAAAPKLGRGTAGVVLLARREDALVGAGAGLLAGPASGAE</sequence>
<gene>
    <name evidence="1" type="ORF">PGLA1383_LOCUS57330</name>
</gene>
<name>A0A813HVG1_POLGL</name>
<organism evidence="1 2">
    <name type="scientific">Polarella glacialis</name>
    <name type="common">Dinoflagellate</name>
    <dbReference type="NCBI Taxonomy" id="89957"/>
    <lineage>
        <taxon>Eukaryota</taxon>
        <taxon>Sar</taxon>
        <taxon>Alveolata</taxon>
        <taxon>Dinophyceae</taxon>
        <taxon>Suessiales</taxon>
        <taxon>Suessiaceae</taxon>
        <taxon>Polarella</taxon>
    </lineage>
</organism>